<dbReference type="AlphaFoldDB" id="O33029"/>
<dbReference type="PROSITE" id="PS51257">
    <property type="entry name" value="PROKAR_LIPOPROTEIN"/>
    <property type="match status" value="1"/>
</dbReference>
<reference evidence="1" key="2">
    <citation type="submission" date="1997-07" db="EMBL/GenBank/DDBJ databases">
        <authorList>
            <person name="Seeger K.J."/>
            <person name="Harris D."/>
        </authorList>
    </citation>
    <scope>NUCLEOTIDE SEQUENCE</scope>
</reference>
<evidence type="ECO:0000313" key="1">
    <source>
        <dbReference type="EMBL" id="CAB10648.1"/>
    </source>
</evidence>
<accession>O33029</accession>
<proteinExistence type="predicted"/>
<name>O33029_MYCLR</name>
<reference evidence="1" key="1">
    <citation type="journal article" date="1993" name="Mol. Microbiol.">
        <title>Use of an ordered cosmid library to deduce the genomic organization of Mycobacterium leprae.</title>
        <authorList>
            <person name="Eiglmeier K."/>
            <person name="Honore N."/>
            <person name="Woods S.A."/>
            <person name="Caudron B."/>
            <person name="Cole S.T."/>
        </authorList>
    </citation>
    <scope>NUCLEOTIDE SEQUENCE</scope>
</reference>
<sequence length="177" mass="19360">MPSYRKRIHGPSSSSWMPWVLLNSSITACIQFTHHCKEWSITPSLSFRPSYPKSAGEVTQNSATASATSNVVYPGLCSKTIVVSSGARVGDSDYHCVGDPKIRCSALQNRHSFHPHGCILTAVDRIGSSALQNRHPVYPGGECGVNCRKIPSIASQLGYRDLWYLGHSLNWTTTIPT</sequence>
<protein>
    <submittedName>
        <fullName evidence="1">Uncharacterized protein</fullName>
    </submittedName>
</protein>
<reference evidence="1" key="3">
    <citation type="submission" date="1997-07" db="EMBL/GenBank/DDBJ databases">
        <authorList>
            <person name="Parkhill J."/>
            <person name="Barrell B.G."/>
            <person name="Rajandream M.A."/>
        </authorList>
    </citation>
    <scope>NUCLEOTIDE SEQUENCE</scope>
</reference>
<gene>
    <name evidence="1" type="primary">MLCB250.54c</name>
</gene>
<dbReference type="EMBL" id="Z97369">
    <property type="protein sequence ID" value="CAB10648.1"/>
    <property type="molecule type" value="Genomic_DNA"/>
</dbReference>
<organism evidence="1">
    <name type="scientific">Mycobacterium leprae</name>
    <dbReference type="NCBI Taxonomy" id="1769"/>
    <lineage>
        <taxon>Bacteria</taxon>
        <taxon>Bacillati</taxon>
        <taxon>Actinomycetota</taxon>
        <taxon>Actinomycetes</taxon>
        <taxon>Mycobacteriales</taxon>
        <taxon>Mycobacteriaceae</taxon>
        <taxon>Mycobacterium</taxon>
    </lineage>
</organism>